<dbReference type="RefSeq" id="WP_264139296.1">
    <property type="nucleotide sequence ID" value="NZ_JAOYOD010000001.1"/>
</dbReference>
<organism evidence="1 2">
    <name type="scientific">Reichenbachiella ulvae</name>
    <dbReference type="NCBI Taxonomy" id="2980104"/>
    <lineage>
        <taxon>Bacteria</taxon>
        <taxon>Pseudomonadati</taxon>
        <taxon>Bacteroidota</taxon>
        <taxon>Cytophagia</taxon>
        <taxon>Cytophagales</taxon>
        <taxon>Reichenbachiellaceae</taxon>
        <taxon>Reichenbachiella</taxon>
    </lineage>
</organism>
<protein>
    <recommendedName>
        <fullName evidence="3">ParE toxin of type II toxin-antitoxin system, parDE</fullName>
    </recommendedName>
</protein>
<evidence type="ECO:0000313" key="1">
    <source>
        <dbReference type="EMBL" id="MCV9388430.1"/>
    </source>
</evidence>
<keyword evidence="2" id="KW-1185">Reference proteome</keyword>
<dbReference type="Proteomes" id="UP001300692">
    <property type="component" value="Unassembled WGS sequence"/>
</dbReference>
<dbReference type="InterPro" id="IPR035093">
    <property type="entry name" value="RelE/ParE_toxin_dom_sf"/>
</dbReference>
<name>A0ABT3CXK0_9BACT</name>
<proteinExistence type="predicted"/>
<accession>A0ABT3CXK0</accession>
<evidence type="ECO:0000313" key="2">
    <source>
        <dbReference type="Proteomes" id="UP001300692"/>
    </source>
</evidence>
<gene>
    <name evidence="1" type="ORF">N7U62_17230</name>
</gene>
<reference evidence="1 2" key="1">
    <citation type="submission" date="2022-10" db="EMBL/GenBank/DDBJ databases">
        <title>Comparative genomics and taxonomic characterization of three novel marine species of genus Reichenbachiella exhibiting antioxidant and polysaccharide degradation activities.</title>
        <authorList>
            <person name="Muhammad N."/>
            <person name="Lee Y.-J."/>
            <person name="Ko J."/>
            <person name="Kim S.-G."/>
        </authorList>
    </citation>
    <scope>NUCLEOTIDE SEQUENCE [LARGE SCALE GENOMIC DNA]</scope>
    <source>
        <strain evidence="1 2">ABR2-5</strain>
    </source>
</reference>
<dbReference type="EMBL" id="JAOYOD010000001">
    <property type="protein sequence ID" value="MCV9388430.1"/>
    <property type="molecule type" value="Genomic_DNA"/>
</dbReference>
<dbReference type="Gene3D" id="3.30.2310.20">
    <property type="entry name" value="RelE-like"/>
    <property type="match status" value="1"/>
</dbReference>
<evidence type="ECO:0008006" key="3">
    <source>
        <dbReference type="Google" id="ProtNLM"/>
    </source>
</evidence>
<sequence>MKKHKVYLSPVVEFKLEVLIKYLSDEWGEQTKQNFLSELQSSVAKIESFPYSCPESSADDRRN</sequence>
<comment type="caution">
    <text evidence="1">The sequence shown here is derived from an EMBL/GenBank/DDBJ whole genome shotgun (WGS) entry which is preliminary data.</text>
</comment>